<protein>
    <submittedName>
        <fullName evidence="2">Uncharacterized protein</fullName>
    </submittedName>
</protein>
<keyword evidence="3" id="KW-1185">Reference proteome</keyword>
<reference evidence="2" key="1">
    <citation type="journal article" date="2022" name="bioRxiv">
        <title>Sequencing and chromosome-scale assembly of the giantPleurodeles waltlgenome.</title>
        <authorList>
            <person name="Brown T."/>
            <person name="Elewa A."/>
            <person name="Iarovenko S."/>
            <person name="Subramanian E."/>
            <person name="Araus A.J."/>
            <person name="Petzold A."/>
            <person name="Susuki M."/>
            <person name="Suzuki K.-i.T."/>
            <person name="Hayashi T."/>
            <person name="Toyoda A."/>
            <person name="Oliveira C."/>
            <person name="Osipova E."/>
            <person name="Leigh N.D."/>
            <person name="Simon A."/>
            <person name="Yun M.H."/>
        </authorList>
    </citation>
    <scope>NUCLEOTIDE SEQUENCE</scope>
    <source>
        <strain evidence="2">20211129_DDA</strain>
        <tissue evidence="2">Liver</tissue>
    </source>
</reference>
<dbReference type="EMBL" id="JANPWB010000001">
    <property type="protein sequence ID" value="KAJ1216967.1"/>
    <property type="molecule type" value="Genomic_DNA"/>
</dbReference>
<organism evidence="2 3">
    <name type="scientific">Pleurodeles waltl</name>
    <name type="common">Iberian ribbed newt</name>
    <dbReference type="NCBI Taxonomy" id="8319"/>
    <lineage>
        <taxon>Eukaryota</taxon>
        <taxon>Metazoa</taxon>
        <taxon>Chordata</taxon>
        <taxon>Craniata</taxon>
        <taxon>Vertebrata</taxon>
        <taxon>Euteleostomi</taxon>
        <taxon>Amphibia</taxon>
        <taxon>Batrachia</taxon>
        <taxon>Caudata</taxon>
        <taxon>Salamandroidea</taxon>
        <taxon>Salamandridae</taxon>
        <taxon>Pleurodelinae</taxon>
        <taxon>Pleurodeles</taxon>
    </lineage>
</organism>
<dbReference type="AlphaFoldDB" id="A0AAV7WS84"/>
<name>A0AAV7WS84_PLEWA</name>
<evidence type="ECO:0000313" key="3">
    <source>
        <dbReference type="Proteomes" id="UP001066276"/>
    </source>
</evidence>
<evidence type="ECO:0000256" key="1">
    <source>
        <dbReference type="SAM" id="MobiDB-lite"/>
    </source>
</evidence>
<sequence length="113" mass="12169">MEVGIAQDVCSISHVSRSATDSLPHPCLSPDLRSMRPGGRPGIPRHRGRGYGAMINRQRIKSVDLTSSPQCRVSVIGTGAYLQLAFSPDPQIALFGWARKALGLTTGQQLEVD</sequence>
<feature type="region of interest" description="Disordered" evidence="1">
    <location>
        <begin position="16"/>
        <end position="50"/>
    </location>
</feature>
<gene>
    <name evidence="2" type="ORF">NDU88_004565</name>
</gene>
<comment type="caution">
    <text evidence="2">The sequence shown here is derived from an EMBL/GenBank/DDBJ whole genome shotgun (WGS) entry which is preliminary data.</text>
</comment>
<accession>A0AAV7WS84</accession>
<evidence type="ECO:0000313" key="2">
    <source>
        <dbReference type="EMBL" id="KAJ1216967.1"/>
    </source>
</evidence>
<dbReference type="Proteomes" id="UP001066276">
    <property type="component" value="Chromosome 1_1"/>
</dbReference>
<proteinExistence type="predicted"/>